<organism evidence="1 2">
    <name type="scientific">Parachlamydia acanthamoebae</name>
    <dbReference type="NCBI Taxonomy" id="83552"/>
    <lineage>
        <taxon>Bacteria</taxon>
        <taxon>Pseudomonadati</taxon>
        <taxon>Chlamydiota</taxon>
        <taxon>Chlamydiia</taxon>
        <taxon>Parachlamydiales</taxon>
        <taxon>Parachlamydiaceae</taxon>
        <taxon>Parachlamydia</taxon>
    </lineage>
</organism>
<dbReference type="AlphaFoldDB" id="A0A0C1BXX8"/>
<dbReference type="RefSeq" id="WP_013924202.1">
    <property type="nucleotide sequence ID" value="NZ_JSAM01000121.1"/>
</dbReference>
<evidence type="ECO:0000313" key="1">
    <source>
        <dbReference type="EMBL" id="KIA76356.1"/>
    </source>
</evidence>
<gene>
    <name evidence="1" type="ORF">DB43_AK00160</name>
</gene>
<dbReference type="EMBL" id="JSAM01000121">
    <property type="protein sequence ID" value="KIA76356.1"/>
    <property type="molecule type" value="Genomic_DNA"/>
</dbReference>
<protein>
    <submittedName>
        <fullName evidence="1">Uncharacterized protein</fullName>
    </submittedName>
</protein>
<evidence type="ECO:0000313" key="2">
    <source>
        <dbReference type="Proteomes" id="UP000031307"/>
    </source>
</evidence>
<comment type="caution">
    <text evidence="1">The sequence shown here is derived from an EMBL/GenBank/DDBJ whole genome shotgun (WGS) entry which is preliminary data.</text>
</comment>
<proteinExistence type="predicted"/>
<sequence>MQAKGGGIFVKQRYIISHKSKNPSSGTVNKNCHAVTGMVKPLIGGN</sequence>
<dbReference type="PATRIC" id="fig|83552.4.peg.2497"/>
<dbReference type="Proteomes" id="UP000031307">
    <property type="component" value="Unassembled WGS sequence"/>
</dbReference>
<reference evidence="1 2" key="1">
    <citation type="journal article" date="2014" name="Mol. Biol. Evol.">
        <title>Massive expansion of Ubiquitination-related gene families within the Chlamydiae.</title>
        <authorList>
            <person name="Domman D."/>
            <person name="Collingro A."/>
            <person name="Lagkouvardos I."/>
            <person name="Gehre L."/>
            <person name="Weinmaier T."/>
            <person name="Rattei T."/>
            <person name="Subtil A."/>
            <person name="Horn M."/>
        </authorList>
    </citation>
    <scope>NUCLEOTIDE SEQUENCE [LARGE SCALE GENOMIC DNA]</scope>
    <source>
        <strain evidence="1 2">OEW1</strain>
    </source>
</reference>
<accession>A0A0C1BXX8</accession>
<name>A0A0C1BXX8_9BACT</name>